<dbReference type="AlphaFoldDB" id="A0AAV1TLZ8"/>
<dbReference type="Proteomes" id="UP001162060">
    <property type="component" value="Unassembled WGS sequence"/>
</dbReference>
<evidence type="ECO:0000313" key="1">
    <source>
        <dbReference type="EMBL" id="CAK7921780.1"/>
    </source>
</evidence>
<name>A0AAV1TLZ8_9STRA</name>
<organism evidence="2 3">
    <name type="scientific">Peronospora matthiolae</name>
    <dbReference type="NCBI Taxonomy" id="2874970"/>
    <lineage>
        <taxon>Eukaryota</taxon>
        <taxon>Sar</taxon>
        <taxon>Stramenopiles</taxon>
        <taxon>Oomycota</taxon>
        <taxon>Peronosporomycetes</taxon>
        <taxon>Peronosporales</taxon>
        <taxon>Peronosporaceae</taxon>
        <taxon>Peronospora</taxon>
    </lineage>
</organism>
<evidence type="ECO:0000313" key="3">
    <source>
        <dbReference type="Proteomes" id="UP001162060"/>
    </source>
</evidence>
<dbReference type="EMBL" id="CAKLBY020000058">
    <property type="protein sequence ID" value="CAK7921780.1"/>
    <property type="molecule type" value="Genomic_DNA"/>
</dbReference>
<dbReference type="EMBL" id="CAKLBY020000058">
    <property type="protein sequence ID" value="CAK7921790.1"/>
    <property type="molecule type" value="Genomic_DNA"/>
</dbReference>
<comment type="caution">
    <text evidence="2">The sequence shown here is derived from an EMBL/GenBank/DDBJ whole genome shotgun (WGS) entry which is preliminary data.</text>
</comment>
<reference evidence="2" key="1">
    <citation type="submission" date="2024-01" db="EMBL/GenBank/DDBJ databases">
        <authorList>
            <person name="Webb A."/>
        </authorList>
    </citation>
    <scope>NUCLEOTIDE SEQUENCE</scope>
    <source>
        <strain evidence="2">Pm1</strain>
    </source>
</reference>
<gene>
    <name evidence="1" type="ORF">PM001_LOCUS7313</name>
    <name evidence="2" type="ORF">PM001_LOCUS7318</name>
</gene>
<evidence type="ECO:0000313" key="2">
    <source>
        <dbReference type="EMBL" id="CAK7921790.1"/>
    </source>
</evidence>
<protein>
    <submittedName>
        <fullName evidence="2">Uncharacterized protein</fullName>
    </submittedName>
</protein>
<sequence length="39" mass="4214">MDARPETYVVESAALGAGPSELLETVRPSTSWYTRSTLA</sequence>
<proteinExistence type="predicted"/>
<accession>A0AAV1TLZ8</accession>